<accession>H2C2Z9</accession>
<name>H2C2Z9_9CREN</name>
<dbReference type="STRING" id="671065.MetMK1DRAFT_00011230"/>
<dbReference type="InterPro" id="IPR003439">
    <property type="entry name" value="ABC_transporter-like_ATP-bd"/>
</dbReference>
<dbReference type="GO" id="GO:0016887">
    <property type="term" value="F:ATP hydrolysis activity"/>
    <property type="evidence" value="ECO:0007669"/>
    <property type="project" value="InterPro"/>
</dbReference>
<protein>
    <submittedName>
        <fullName evidence="4">ABC-type multidrug transport system, ATPase component</fullName>
    </submittedName>
</protein>
<dbReference type="EMBL" id="JH597761">
    <property type="protein sequence ID" value="EHP70620.1"/>
    <property type="molecule type" value="Genomic_DNA"/>
</dbReference>
<dbReference type="OrthoDB" id="87732at2157"/>
<dbReference type="PROSITE" id="PS50893">
    <property type="entry name" value="ABC_TRANSPORTER_2"/>
    <property type="match status" value="1"/>
</dbReference>
<reference evidence="4 5" key="1">
    <citation type="submission" date="2012-01" db="EMBL/GenBank/DDBJ databases">
        <title>Improved High-Quality Draft sequence of Metallosphaera yellowstonensis MK1.</title>
        <authorList>
            <consortium name="US DOE Joint Genome Institute"/>
            <person name="Lucas S."/>
            <person name="Han J."/>
            <person name="Cheng J.-F."/>
            <person name="Goodwin L."/>
            <person name="Pitluck S."/>
            <person name="Peters L."/>
            <person name="Teshima H."/>
            <person name="Detter J.C."/>
            <person name="Han C."/>
            <person name="Tapia R."/>
            <person name="Land M."/>
            <person name="Hauser L."/>
            <person name="Kyrpides N."/>
            <person name="Kozubal M."/>
            <person name="Macur R.E."/>
            <person name="Jay Z."/>
            <person name="Inskeep W."/>
            <person name="Woyke T."/>
        </authorList>
    </citation>
    <scope>NUCLEOTIDE SEQUENCE [LARGE SCALE GENOMIC DNA]</scope>
    <source>
        <strain evidence="4 5">MK1</strain>
    </source>
</reference>
<evidence type="ECO:0000259" key="3">
    <source>
        <dbReference type="PROSITE" id="PS50893"/>
    </source>
</evidence>
<organism evidence="4 5">
    <name type="scientific">Metallosphaera yellowstonensis MK1</name>
    <dbReference type="NCBI Taxonomy" id="671065"/>
    <lineage>
        <taxon>Archaea</taxon>
        <taxon>Thermoproteota</taxon>
        <taxon>Thermoprotei</taxon>
        <taxon>Sulfolobales</taxon>
        <taxon>Sulfolobaceae</taxon>
        <taxon>Metallosphaera</taxon>
    </lineage>
</organism>
<dbReference type="SMART" id="SM00382">
    <property type="entry name" value="AAA"/>
    <property type="match status" value="1"/>
</dbReference>
<evidence type="ECO:0000313" key="4">
    <source>
        <dbReference type="EMBL" id="EHP70620.1"/>
    </source>
</evidence>
<evidence type="ECO:0000313" key="5">
    <source>
        <dbReference type="Proteomes" id="UP000003980"/>
    </source>
</evidence>
<dbReference type="Gene3D" id="3.40.50.300">
    <property type="entry name" value="P-loop containing nucleotide triphosphate hydrolases"/>
    <property type="match status" value="1"/>
</dbReference>
<keyword evidence="1" id="KW-0547">Nucleotide-binding</keyword>
<proteinExistence type="predicted"/>
<gene>
    <name evidence="4" type="ORF">MetMK1DRAFT_00011230</name>
</gene>
<dbReference type="RefSeq" id="WP_009071397.1">
    <property type="nucleotide sequence ID" value="NZ_JH597761.1"/>
</dbReference>
<evidence type="ECO:0000256" key="2">
    <source>
        <dbReference type="ARBA" id="ARBA00022840"/>
    </source>
</evidence>
<dbReference type="Pfam" id="PF00005">
    <property type="entry name" value="ABC_tran"/>
    <property type="match status" value="1"/>
</dbReference>
<dbReference type="PANTHER" id="PTHR43613">
    <property type="entry name" value="ABC TRANSPORTER, ATP-BINDING PROTEIN"/>
    <property type="match status" value="1"/>
</dbReference>
<dbReference type="HOGENOM" id="CLU_000604_1_2_2"/>
<sequence length="246" mass="27423">MTEPQPIVSVTSLTREVDGRLILHDVNFNVLSGEIFGIVGPNGAGKTTTLRILAGIITKYEGSVTIHGNTPRRAKEQGLISYMPEDSFPYDRLTGLENLEFYAKLYAGGQKERIEEFIERGIKIASLGQRIYDKVSGYSRGMKRRLLIARTLMVHPVVAILDEPTSSLDVESAVRIRNTIRSMSGKSTVILSSHNLLEVEYLCDRVMMLNMGRQIIIGKPREIVELTRAGNLEESFLKLIGEGNDK</sequence>
<evidence type="ECO:0000256" key="1">
    <source>
        <dbReference type="ARBA" id="ARBA00022741"/>
    </source>
</evidence>
<dbReference type="CDD" id="cd03230">
    <property type="entry name" value="ABC_DR_subfamily_A"/>
    <property type="match status" value="1"/>
</dbReference>
<feature type="domain" description="ABC transporter" evidence="3">
    <location>
        <begin position="8"/>
        <end position="236"/>
    </location>
</feature>
<dbReference type="GO" id="GO:0005524">
    <property type="term" value="F:ATP binding"/>
    <property type="evidence" value="ECO:0007669"/>
    <property type="project" value="UniProtKB-KW"/>
</dbReference>
<dbReference type="Proteomes" id="UP000003980">
    <property type="component" value="Unassembled WGS sequence"/>
</dbReference>
<dbReference type="AlphaFoldDB" id="H2C2Z9"/>
<dbReference type="PANTHER" id="PTHR43613:SF1">
    <property type="entry name" value="ABC TRANSPORTER, ATP-BINDING PROTEIN"/>
    <property type="match status" value="1"/>
</dbReference>
<dbReference type="eggNOG" id="arCOG00194">
    <property type="taxonomic scope" value="Archaea"/>
</dbReference>
<dbReference type="InterPro" id="IPR003593">
    <property type="entry name" value="AAA+_ATPase"/>
</dbReference>
<dbReference type="SUPFAM" id="SSF52540">
    <property type="entry name" value="P-loop containing nucleoside triphosphate hydrolases"/>
    <property type="match status" value="1"/>
</dbReference>
<keyword evidence="2" id="KW-0067">ATP-binding</keyword>
<dbReference type="InterPro" id="IPR027417">
    <property type="entry name" value="P-loop_NTPase"/>
</dbReference>
<keyword evidence="5" id="KW-1185">Reference proteome</keyword>